<gene>
    <name evidence="3" type="primary">capA</name>
    <name evidence="3" type="ORF">MBCUR_05870</name>
</gene>
<keyword evidence="4" id="KW-1185">Reference proteome</keyword>
<dbReference type="InterPro" id="IPR052169">
    <property type="entry name" value="CW_Biosynth-Accessory"/>
</dbReference>
<dbReference type="Pfam" id="PF09587">
    <property type="entry name" value="PGA_cap"/>
    <property type="match status" value="1"/>
</dbReference>
<dbReference type="InterPro" id="IPR029052">
    <property type="entry name" value="Metallo-depent_PP-like"/>
</dbReference>
<evidence type="ECO:0000259" key="2">
    <source>
        <dbReference type="SMART" id="SM00854"/>
    </source>
</evidence>
<dbReference type="STRING" id="49547.MBCUR_05870"/>
<dbReference type="OrthoDB" id="199819at2157"/>
<comment type="caution">
    <text evidence="3">The sequence shown here is derived from an EMBL/GenBank/DDBJ whole genome shotgun (WGS) entry which is preliminary data.</text>
</comment>
<dbReference type="Gene3D" id="3.60.21.10">
    <property type="match status" value="1"/>
</dbReference>
<evidence type="ECO:0000313" key="3">
    <source>
        <dbReference type="EMBL" id="KZX14363.1"/>
    </source>
</evidence>
<dbReference type="Proteomes" id="UP000077245">
    <property type="component" value="Unassembled WGS sequence"/>
</dbReference>
<proteinExistence type="inferred from homology"/>
<organism evidence="3 4">
    <name type="scientific">Methanobrevibacter curvatus</name>
    <dbReference type="NCBI Taxonomy" id="49547"/>
    <lineage>
        <taxon>Archaea</taxon>
        <taxon>Methanobacteriati</taxon>
        <taxon>Methanobacteriota</taxon>
        <taxon>Methanomada group</taxon>
        <taxon>Methanobacteria</taxon>
        <taxon>Methanobacteriales</taxon>
        <taxon>Methanobacteriaceae</taxon>
        <taxon>Methanobrevibacter</taxon>
    </lineage>
</organism>
<comment type="similarity">
    <text evidence="1">Belongs to the CapA family.</text>
</comment>
<name>A0A166CCF2_9EURY</name>
<dbReference type="RefSeq" id="WP_067089982.1">
    <property type="nucleotide sequence ID" value="NZ_LWMV01000105.1"/>
</dbReference>
<reference evidence="3 4" key="1">
    <citation type="submission" date="2016-04" db="EMBL/GenBank/DDBJ databases">
        <title>Genome sequence of Methanobrevibacter curvatus DSM 11111.</title>
        <authorList>
            <person name="Poehlein A."/>
            <person name="Seedorf H."/>
            <person name="Daniel R."/>
        </authorList>
    </citation>
    <scope>NUCLEOTIDE SEQUENCE [LARGE SCALE GENOMIC DNA]</scope>
    <source>
        <strain evidence="3 4">DSM 11111</strain>
    </source>
</reference>
<accession>A0A166CCF2</accession>
<dbReference type="EMBL" id="LWMV01000105">
    <property type="protein sequence ID" value="KZX14363.1"/>
    <property type="molecule type" value="Genomic_DNA"/>
</dbReference>
<dbReference type="AlphaFoldDB" id="A0A166CCF2"/>
<dbReference type="InterPro" id="IPR019079">
    <property type="entry name" value="Capsule_synth_CapA"/>
</dbReference>
<dbReference type="PATRIC" id="fig|49547.3.peg.613"/>
<dbReference type="SUPFAM" id="SSF56300">
    <property type="entry name" value="Metallo-dependent phosphatases"/>
    <property type="match status" value="1"/>
</dbReference>
<dbReference type="PANTHER" id="PTHR33393:SF11">
    <property type="entry name" value="POLYGLUTAMINE SYNTHESIS ACCESSORY PROTEIN RV0574C-RELATED"/>
    <property type="match status" value="1"/>
</dbReference>
<sequence>MKKKYLSFGIVIVILILALAILTLYNLQSEDVEYHENISIAITGDVMFARKMPSVLDSGVDPFKNVKNVTSSADLLLLNFENPATNAELNYKHTIPIKSNPKYTHLAKANNKTVVALSNNHIFDYGDIGYEDTIKTLKENDILYLGAGHNIDEATKPVTLEIKDRKITILNYMDQNNFKEFSQSELPISTKNSSGYAPINWDIIQKDLTENNDSDMVIVFLHYGNEYSRTPNNNQVDISHKLIDNGADIVVGAHPHVSQGIETYKNKTIFYSLGNFIFDQSNPATHIAMFLELKLVNSECEIIVHPIYISNYLPTFMDASSAQQLLVGLNPQPTKMNITSSGKGILSFSLDN</sequence>
<dbReference type="PANTHER" id="PTHR33393">
    <property type="entry name" value="POLYGLUTAMINE SYNTHESIS ACCESSORY PROTEIN RV0574C-RELATED"/>
    <property type="match status" value="1"/>
</dbReference>
<dbReference type="SMART" id="SM00854">
    <property type="entry name" value="PGA_cap"/>
    <property type="match status" value="1"/>
</dbReference>
<feature type="domain" description="Capsule synthesis protein CapA" evidence="2">
    <location>
        <begin position="39"/>
        <end position="280"/>
    </location>
</feature>
<dbReference type="CDD" id="cd07381">
    <property type="entry name" value="MPP_CapA"/>
    <property type="match status" value="1"/>
</dbReference>
<evidence type="ECO:0000256" key="1">
    <source>
        <dbReference type="ARBA" id="ARBA00005662"/>
    </source>
</evidence>
<protein>
    <submittedName>
        <fullName evidence="3">Capsule biosynthesis protein CapA</fullName>
    </submittedName>
</protein>
<evidence type="ECO:0000313" key="4">
    <source>
        <dbReference type="Proteomes" id="UP000077245"/>
    </source>
</evidence>